<dbReference type="GO" id="GO:0005737">
    <property type="term" value="C:cytoplasm"/>
    <property type="evidence" value="ECO:0007669"/>
    <property type="project" value="TreeGrafter"/>
</dbReference>
<dbReference type="GO" id="GO:0006805">
    <property type="term" value="P:xenobiotic metabolic process"/>
    <property type="evidence" value="ECO:0007669"/>
    <property type="project" value="TreeGrafter"/>
</dbReference>
<keyword evidence="4" id="KW-0503">Monooxygenase</keyword>
<dbReference type="Gene3D" id="1.10.630.10">
    <property type="entry name" value="Cytochrome P450"/>
    <property type="match status" value="1"/>
</dbReference>
<sequence>MHRKGPYCAVPLISRQLTWSSKWLLLLFARVVGVRVFPRENSRSDWLGQPCSRRQTREDVTAHCRRRYVSFASLVPAFWSGKPGTRTMTRLWFDQVCTYLYTPDLIESLTKCGGEQQCQATRVCDLSCRPSEKATDGRRVKTVITTLAVIMSHDGVLVLHLGHESPGLTQCRTPVDDRRVKTAITTLAVVTSHARVLISHFGHESPGLAQSRAGGLIDRVQHLTWFQNVVELLRPVFTRYLPKPVVVIADYDLIKHVLANQEDRIVKTKRGFYFQDSHIELGAVAQEAVFHTDPTLKQSNNLKTYIDNCVSGIVKDMLFEWNSTDYEFTDNGHASNKKNFTKFLKNEISRRKDDFDATATPQNFVDAFLMDCNNAPFENKDEVLMQNCTEMWTSACDVTSALLRWGILYLVRHPDVQNKIHCEIDTYCDVRAVTTSDSKILHYTRAFFEEVNRITDLTPDGTPYEYQAQCDFDVDGQTIKQGSTVVLQVGAAHLDGACFVNAEKLLPERFLTNGYYDGAKMLIHNKDRTLGQLTGRMMFFLIFSALIQNFSFEVAKETVPPLDREAGEICEPKPFFCRIRQRRGFLITKGKTKHA</sequence>
<dbReference type="InterPro" id="IPR050182">
    <property type="entry name" value="Cytochrome_P450_fam2"/>
</dbReference>
<dbReference type="InterPro" id="IPR002401">
    <property type="entry name" value="Cyt_P450_E_grp-I"/>
</dbReference>
<dbReference type="GO" id="GO:0005506">
    <property type="term" value="F:iron ion binding"/>
    <property type="evidence" value="ECO:0007669"/>
    <property type="project" value="InterPro"/>
</dbReference>
<dbReference type="InterPro" id="IPR036396">
    <property type="entry name" value="Cyt_P450_sf"/>
</dbReference>
<keyword evidence="3" id="KW-0408">Iron</keyword>
<proteinExistence type="inferred from homology"/>
<dbReference type="GO" id="GO:0016712">
    <property type="term" value="F:oxidoreductase activity, acting on paired donors, with incorporation or reduction of molecular oxygen, reduced flavin or flavoprotein as one donor, and incorporation of one atom of oxygen"/>
    <property type="evidence" value="ECO:0007669"/>
    <property type="project" value="TreeGrafter"/>
</dbReference>
<name>A0A7E4VXP7_PANRE</name>
<evidence type="ECO:0000256" key="1">
    <source>
        <dbReference type="ARBA" id="ARBA00010617"/>
    </source>
</evidence>
<keyword evidence="2" id="KW-0479">Metal-binding</keyword>
<evidence type="ECO:0000256" key="2">
    <source>
        <dbReference type="ARBA" id="ARBA00022723"/>
    </source>
</evidence>
<dbReference type="Proteomes" id="UP000492821">
    <property type="component" value="Unassembled WGS sequence"/>
</dbReference>
<organism evidence="5 6">
    <name type="scientific">Panagrellus redivivus</name>
    <name type="common">Microworm</name>
    <dbReference type="NCBI Taxonomy" id="6233"/>
    <lineage>
        <taxon>Eukaryota</taxon>
        <taxon>Metazoa</taxon>
        <taxon>Ecdysozoa</taxon>
        <taxon>Nematoda</taxon>
        <taxon>Chromadorea</taxon>
        <taxon>Rhabditida</taxon>
        <taxon>Tylenchina</taxon>
        <taxon>Panagrolaimomorpha</taxon>
        <taxon>Panagrolaimoidea</taxon>
        <taxon>Panagrolaimidae</taxon>
        <taxon>Panagrellus</taxon>
    </lineage>
</organism>
<dbReference type="AlphaFoldDB" id="A0A7E4VXP7"/>
<dbReference type="InterPro" id="IPR001128">
    <property type="entry name" value="Cyt_P450"/>
</dbReference>
<accession>A0A7E4VXP7</accession>
<dbReference type="GO" id="GO:0008395">
    <property type="term" value="F:steroid hydroxylase activity"/>
    <property type="evidence" value="ECO:0007669"/>
    <property type="project" value="TreeGrafter"/>
</dbReference>
<evidence type="ECO:0000313" key="6">
    <source>
        <dbReference type="WBParaSite" id="Pan_g4009.t1"/>
    </source>
</evidence>
<evidence type="ECO:0000256" key="4">
    <source>
        <dbReference type="ARBA" id="ARBA00023033"/>
    </source>
</evidence>
<dbReference type="PANTHER" id="PTHR24300">
    <property type="entry name" value="CYTOCHROME P450 508A4-RELATED"/>
    <property type="match status" value="1"/>
</dbReference>
<dbReference type="PRINTS" id="PR00463">
    <property type="entry name" value="EP450I"/>
</dbReference>
<evidence type="ECO:0000313" key="5">
    <source>
        <dbReference type="Proteomes" id="UP000492821"/>
    </source>
</evidence>
<dbReference type="Pfam" id="PF00067">
    <property type="entry name" value="p450"/>
    <property type="match status" value="1"/>
</dbReference>
<dbReference type="GO" id="GO:0006082">
    <property type="term" value="P:organic acid metabolic process"/>
    <property type="evidence" value="ECO:0007669"/>
    <property type="project" value="TreeGrafter"/>
</dbReference>
<reference evidence="5" key="1">
    <citation type="journal article" date="2013" name="Genetics">
        <title>The draft genome and transcriptome of Panagrellus redivivus are shaped by the harsh demands of a free-living lifestyle.</title>
        <authorList>
            <person name="Srinivasan J."/>
            <person name="Dillman A.R."/>
            <person name="Macchietto M.G."/>
            <person name="Heikkinen L."/>
            <person name="Lakso M."/>
            <person name="Fracchia K.M."/>
            <person name="Antoshechkin I."/>
            <person name="Mortazavi A."/>
            <person name="Wong G."/>
            <person name="Sternberg P.W."/>
        </authorList>
    </citation>
    <scope>NUCLEOTIDE SEQUENCE [LARGE SCALE GENOMIC DNA]</scope>
    <source>
        <strain evidence="5">MT8872</strain>
    </source>
</reference>
<evidence type="ECO:0000256" key="3">
    <source>
        <dbReference type="ARBA" id="ARBA00023004"/>
    </source>
</evidence>
<dbReference type="SUPFAM" id="SSF48264">
    <property type="entry name" value="Cytochrome P450"/>
    <property type="match status" value="1"/>
</dbReference>
<dbReference type="WBParaSite" id="Pan_g4009.t1">
    <property type="protein sequence ID" value="Pan_g4009.t1"/>
    <property type="gene ID" value="Pan_g4009"/>
</dbReference>
<protein>
    <submittedName>
        <fullName evidence="6">Leukotriene A-4 hydrolase homolog</fullName>
    </submittedName>
</protein>
<dbReference type="GO" id="GO:0020037">
    <property type="term" value="F:heme binding"/>
    <property type="evidence" value="ECO:0007669"/>
    <property type="project" value="InterPro"/>
</dbReference>
<keyword evidence="4" id="KW-0560">Oxidoreductase</keyword>
<comment type="similarity">
    <text evidence="1">Belongs to the cytochrome P450 family.</text>
</comment>
<dbReference type="PANTHER" id="PTHR24300:SF403">
    <property type="entry name" value="CYTOCHROME P450 306A1"/>
    <property type="match status" value="1"/>
</dbReference>
<reference evidence="6" key="2">
    <citation type="submission" date="2020-10" db="UniProtKB">
        <authorList>
            <consortium name="WormBaseParasite"/>
        </authorList>
    </citation>
    <scope>IDENTIFICATION</scope>
</reference>
<keyword evidence="5" id="KW-1185">Reference proteome</keyword>